<name>A0ABX9A198_9SPHN</name>
<dbReference type="Gene3D" id="3.30.70.1070">
    <property type="entry name" value="Sporulation related repeat"/>
    <property type="match status" value="1"/>
</dbReference>
<reference evidence="4 5" key="1">
    <citation type="submission" date="2021-08" db="EMBL/GenBank/DDBJ databases">
        <title>Comparative Genomics Analysis of the Genus Qipengyuania Reveals Extensive Genetic Diversity and Metabolic Versatility, Including the Description of Fifteen Novel Species.</title>
        <authorList>
            <person name="Liu Y."/>
        </authorList>
    </citation>
    <scope>NUCLEOTIDE SEQUENCE [LARGE SCALE GENOMIC DNA]</scope>
    <source>
        <strain evidence="4 5">1NDH1</strain>
    </source>
</reference>
<proteinExistence type="predicted"/>
<dbReference type="Proteomes" id="UP000824321">
    <property type="component" value="Chromosome"/>
</dbReference>
<feature type="region of interest" description="Disordered" evidence="1">
    <location>
        <begin position="79"/>
        <end position="155"/>
    </location>
</feature>
<dbReference type="Pfam" id="PF05036">
    <property type="entry name" value="SPOR"/>
    <property type="match status" value="1"/>
</dbReference>
<organism evidence="4 5">
    <name type="scientific">Qipengyuania gelatinilytica</name>
    <dbReference type="NCBI Taxonomy" id="2867231"/>
    <lineage>
        <taxon>Bacteria</taxon>
        <taxon>Pseudomonadati</taxon>
        <taxon>Pseudomonadota</taxon>
        <taxon>Alphaproteobacteria</taxon>
        <taxon>Sphingomonadales</taxon>
        <taxon>Erythrobacteraceae</taxon>
        <taxon>Qipengyuania</taxon>
    </lineage>
</organism>
<dbReference type="PROSITE" id="PS51724">
    <property type="entry name" value="SPOR"/>
    <property type="match status" value="1"/>
</dbReference>
<sequence>MAHSPYETSDNWDEAEDLELIESEDRLPWLEADEEDDEGGGFATSRLLMLGGLSLLLVGALVAGAWFLLGSNSGEPIADGSLIEAPDEPYKTKPEDAGGKTFPGTGDTSYAVGEGQTREGKLADTPPAPEPAPETEVAGPSLASTLNEGPRPAAPSGVAVQVGAFPTRTAANEAWGRLMRQTEALNGVRHRVVEAQVDIGTVYRLQAMPGDRTAAKALCDRLKSDGLACFVK</sequence>
<dbReference type="InterPro" id="IPR036680">
    <property type="entry name" value="SPOR-like_sf"/>
</dbReference>
<protein>
    <submittedName>
        <fullName evidence="4">SPOR domain-containing protein</fullName>
    </submittedName>
</protein>
<evidence type="ECO:0000313" key="4">
    <source>
        <dbReference type="EMBL" id="QZD94801.1"/>
    </source>
</evidence>
<dbReference type="InterPro" id="IPR007730">
    <property type="entry name" value="SPOR-like_dom"/>
</dbReference>
<evidence type="ECO:0000259" key="3">
    <source>
        <dbReference type="PROSITE" id="PS51724"/>
    </source>
</evidence>
<evidence type="ECO:0000256" key="1">
    <source>
        <dbReference type="SAM" id="MobiDB-lite"/>
    </source>
</evidence>
<keyword evidence="2" id="KW-1133">Transmembrane helix</keyword>
<evidence type="ECO:0000256" key="2">
    <source>
        <dbReference type="SAM" id="Phobius"/>
    </source>
</evidence>
<feature type="region of interest" description="Disordered" evidence="1">
    <location>
        <begin position="1"/>
        <end position="24"/>
    </location>
</feature>
<feature type="compositionally biased region" description="Acidic residues" evidence="1">
    <location>
        <begin position="10"/>
        <end position="22"/>
    </location>
</feature>
<dbReference type="RefSeq" id="WP_221430544.1">
    <property type="nucleotide sequence ID" value="NZ_CP081294.1"/>
</dbReference>
<feature type="transmembrane region" description="Helical" evidence="2">
    <location>
        <begin position="47"/>
        <end position="69"/>
    </location>
</feature>
<dbReference type="EMBL" id="CP081294">
    <property type="protein sequence ID" value="QZD94801.1"/>
    <property type="molecule type" value="Genomic_DNA"/>
</dbReference>
<feature type="domain" description="SPOR" evidence="3">
    <location>
        <begin position="152"/>
        <end position="232"/>
    </location>
</feature>
<dbReference type="SUPFAM" id="SSF110997">
    <property type="entry name" value="Sporulation related repeat"/>
    <property type="match status" value="1"/>
</dbReference>
<accession>A0ABX9A198</accession>
<gene>
    <name evidence="4" type="ORF">K3136_12030</name>
</gene>
<keyword evidence="5" id="KW-1185">Reference proteome</keyword>
<keyword evidence="2" id="KW-0812">Transmembrane</keyword>
<feature type="compositionally biased region" description="Basic and acidic residues" evidence="1">
    <location>
        <begin position="88"/>
        <end position="98"/>
    </location>
</feature>
<evidence type="ECO:0000313" key="5">
    <source>
        <dbReference type="Proteomes" id="UP000824321"/>
    </source>
</evidence>
<keyword evidence="2" id="KW-0472">Membrane</keyword>